<dbReference type="Pfam" id="PF03364">
    <property type="entry name" value="Polyketide_cyc"/>
    <property type="match status" value="1"/>
</dbReference>
<feature type="region of interest" description="Disordered" evidence="2">
    <location>
        <begin position="1"/>
        <end position="62"/>
    </location>
</feature>
<proteinExistence type="inferred from homology"/>
<dbReference type="AlphaFoldDB" id="W0VCG3"/>
<dbReference type="InterPro" id="IPR023393">
    <property type="entry name" value="START-like_dom_sf"/>
</dbReference>
<sequence length="359" mass="38857">MQNSTEQPSKNRSRHGSWQFPNAGGADGTDNGTLAEAESRRQARTRDGRAERRQDSGRKQDQQINQLSTMLGWLSIGIGLMQLLAPRRVARVTGLPASPLLLRVIGLREVACGIGLLNQRSSPAWNWSRVAGDAMDLTLLGVAAGGSGSARKRIAATAVMVAGVTALDVVASKQTGPQKLSTAQPPGLSGVSITKSITVNRSADECYQVWRDLENLPRFMPDLDTVRIIDQRRSHWKLRGPSGGMTEWDAEITDDQPGKRLAWRSLDSGAEDENGVLEFSPANGGKGTVVTMRLHAEPPAGKVGAALAKLFSTIPDMQIDRSLRRFKQWVETGEIATTEGQPAGMRSLKSRLFKKGARS</sequence>
<dbReference type="eggNOG" id="COG5637">
    <property type="taxonomic scope" value="Bacteria"/>
</dbReference>
<dbReference type="InterPro" id="IPR047137">
    <property type="entry name" value="ORF3"/>
</dbReference>
<dbReference type="EMBL" id="HG322949">
    <property type="protein sequence ID" value="CDG85591.1"/>
    <property type="molecule type" value="Genomic_DNA"/>
</dbReference>
<dbReference type="SUPFAM" id="SSF55961">
    <property type="entry name" value="Bet v1-like"/>
    <property type="match status" value="1"/>
</dbReference>
<name>W0VCG3_9BURK</name>
<dbReference type="HOGENOM" id="CLU_068026_0_0_4"/>
<dbReference type="PATRIC" id="fig|1349767.4.peg.1606"/>
<keyword evidence="5" id="KW-1185">Reference proteome</keyword>
<gene>
    <name evidence="4" type="ORF">GJA_4988</name>
</gene>
<feature type="domain" description="Coenzyme Q-binding protein COQ10 START" evidence="3">
    <location>
        <begin position="199"/>
        <end position="319"/>
    </location>
</feature>
<evidence type="ECO:0000313" key="5">
    <source>
        <dbReference type="Proteomes" id="UP000027604"/>
    </source>
</evidence>
<feature type="compositionally biased region" description="Polar residues" evidence="2">
    <location>
        <begin position="1"/>
        <end position="10"/>
    </location>
</feature>
<comment type="similarity">
    <text evidence="1">Belongs to the ribosome association toxin RatA family.</text>
</comment>
<dbReference type="Gene3D" id="3.30.530.20">
    <property type="match status" value="1"/>
</dbReference>
<dbReference type="RefSeq" id="WP_081905674.1">
    <property type="nucleotide sequence ID" value="NZ_BCTH01000119.1"/>
</dbReference>
<dbReference type="PANTHER" id="PTHR33824:SF7">
    <property type="entry name" value="POLYKETIDE CYCLASE_DEHYDRASE AND LIPID TRANSPORT SUPERFAMILY PROTEIN"/>
    <property type="match status" value="1"/>
</dbReference>
<dbReference type="KEGG" id="jag:GJA_4988"/>
<dbReference type="CDD" id="cd07817">
    <property type="entry name" value="SRPBCC_8"/>
    <property type="match status" value="1"/>
</dbReference>
<dbReference type="STRING" id="1349767.GJA_4988"/>
<dbReference type="PANTHER" id="PTHR33824">
    <property type="entry name" value="POLYKETIDE CYCLASE/DEHYDRASE AND LIPID TRANSPORT SUPERFAMILY PROTEIN"/>
    <property type="match status" value="1"/>
</dbReference>
<evidence type="ECO:0000259" key="3">
    <source>
        <dbReference type="Pfam" id="PF03364"/>
    </source>
</evidence>
<dbReference type="InterPro" id="IPR005031">
    <property type="entry name" value="COQ10_START"/>
</dbReference>
<evidence type="ECO:0000256" key="2">
    <source>
        <dbReference type="SAM" id="MobiDB-lite"/>
    </source>
</evidence>
<dbReference type="Proteomes" id="UP000027604">
    <property type="component" value="Chromosome I"/>
</dbReference>
<reference evidence="4 5" key="1">
    <citation type="journal article" date="2015" name="Genome Announc.">
        <title>Genome Sequence of Mushroom Soft-Rot Pathogen Janthinobacterium agaricidamnosum.</title>
        <authorList>
            <person name="Graupner K."/>
            <person name="Lackner G."/>
            <person name="Hertweck C."/>
        </authorList>
    </citation>
    <scope>NUCLEOTIDE SEQUENCE [LARGE SCALE GENOMIC DNA]</scope>
    <source>
        <strain evidence="5">NBRC 102515 / DSM 9628</strain>
    </source>
</reference>
<protein>
    <submittedName>
        <fullName evidence="4">Polyketide cyclase / dehydrase and lipid transport family protein</fullName>
    </submittedName>
</protein>
<organism evidence="4 5">
    <name type="scientific">Janthinobacterium agaricidamnosum NBRC 102515 = DSM 9628</name>
    <dbReference type="NCBI Taxonomy" id="1349767"/>
    <lineage>
        <taxon>Bacteria</taxon>
        <taxon>Pseudomonadati</taxon>
        <taxon>Pseudomonadota</taxon>
        <taxon>Betaproteobacteria</taxon>
        <taxon>Burkholderiales</taxon>
        <taxon>Oxalobacteraceae</taxon>
        <taxon>Janthinobacterium</taxon>
    </lineage>
</organism>
<feature type="compositionally biased region" description="Basic and acidic residues" evidence="2">
    <location>
        <begin position="37"/>
        <end position="61"/>
    </location>
</feature>
<evidence type="ECO:0000256" key="1">
    <source>
        <dbReference type="ARBA" id="ARBA00008918"/>
    </source>
</evidence>
<evidence type="ECO:0000313" key="4">
    <source>
        <dbReference type="EMBL" id="CDG85591.1"/>
    </source>
</evidence>
<accession>W0VCG3</accession>